<gene>
    <name evidence="2" type="ORF">MRATA1EN1_LOCUS4598</name>
</gene>
<dbReference type="EMBL" id="OX459949">
    <property type="protein sequence ID" value="CAI9155636.1"/>
    <property type="molecule type" value="Genomic_DNA"/>
</dbReference>
<reference evidence="2" key="1">
    <citation type="submission" date="2023-04" db="EMBL/GenBank/DDBJ databases">
        <authorList>
            <consortium name="ELIXIR-Norway"/>
        </authorList>
    </citation>
    <scope>NUCLEOTIDE SEQUENCE [LARGE SCALE GENOMIC DNA]</scope>
</reference>
<evidence type="ECO:0000256" key="1">
    <source>
        <dbReference type="SAM" id="MobiDB-lite"/>
    </source>
</evidence>
<evidence type="ECO:0000313" key="2">
    <source>
        <dbReference type="EMBL" id="CAI9155636.1"/>
    </source>
</evidence>
<feature type="compositionally biased region" description="Polar residues" evidence="1">
    <location>
        <begin position="59"/>
        <end position="73"/>
    </location>
</feature>
<keyword evidence="3" id="KW-1185">Reference proteome</keyword>
<dbReference type="Proteomes" id="UP001176941">
    <property type="component" value="Chromosome 13"/>
</dbReference>
<feature type="compositionally biased region" description="Basic residues" evidence="1">
    <location>
        <begin position="132"/>
        <end position="145"/>
    </location>
</feature>
<proteinExistence type="predicted"/>
<feature type="region of interest" description="Disordered" evidence="1">
    <location>
        <begin position="107"/>
        <end position="173"/>
    </location>
</feature>
<protein>
    <submittedName>
        <fullName evidence="2">Uncharacterized protein</fullName>
    </submittedName>
</protein>
<accession>A0ABN8Y2Y2</accession>
<feature type="region of interest" description="Disordered" evidence="1">
    <location>
        <begin position="27"/>
        <end position="83"/>
    </location>
</feature>
<sequence>MEKSRMNLPKGPDTLCFDKDEFMKWLPPGEDSSVSPAMAHLKHQSTASSLLDHRGGPDQSPNRDSSSDYMNNTSEEKDYNLGLPEEEEGITCYIHYCPKDDSYLQGGCGGVDGAGAQDSPKACPPTEAGRGPSRHRCRPKHKGRPKSLNLPPEAKHPADVQRSFKTKTRTSEE</sequence>
<feature type="compositionally biased region" description="Basic residues" evidence="1">
    <location>
        <begin position="164"/>
        <end position="173"/>
    </location>
</feature>
<evidence type="ECO:0000313" key="3">
    <source>
        <dbReference type="Proteomes" id="UP001176941"/>
    </source>
</evidence>
<name>A0ABN8Y2Y2_RANTA</name>
<organism evidence="2 3">
    <name type="scientific">Rangifer tarandus platyrhynchus</name>
    <name type="common">Svalbard reindeer</name>
    <dbReference type="NCBI Taxonomy" id="3082113"/>
    <lineage>
        <taxon>Eukaryota</taxon>
        <taxon>Metazoa</taxon>
        <taxon>Chordata</taxon>
        <taxon>Craniata</taxon>
        <taxon>Vertebrata</taxon>
        <taxon>Euteleostomi</taxon>
        <taxon>Mammalia</taxon>
        <taxon>Eutheria</taxon>
        <taxon>Laurasiatheria</taxon>
        <taxon>Artiodactyla</taxon>
        <taxon>Ruminantia</taxon>
        <taxon>Pecora</taxon>
        <taxon>Cervidae</taxon>
        <taxon>Odocoileinae</taxon>
        <taxon>Rangifer</taxon>
    </lineage>
</organism>